<organism evidence="8 9">
    <name type="scientific">Allonocardiopsis opalescens</name>
    <dbReference type="NCBI Taxonomy" id="1144618"/>
    <lineage>
        <taxon>Bacteria</taxon>
        <taxon>Bacillati</taxon>
        <taxon>Actinomycetota</taxon>
        <taxon>Actinomycetes</taxon>
        <taxon>Streptosporangiales</taxon>
        <taxon>Allonocardiopsis</taxon>
    </lineage>
</organism>
<comment type="subcellular location">
    <subcellularLocation>
        <location evidence="1">Membrane</location>
    </subcellularLocation>
</comment>
<dbReference type="Proteomes" id="UP000237846">
    <property type="component" value="Unassembled WGS sequence"/>
</dbReference>
<evidence type="ECO:0000256" key="3">
    <source>
        <dbReference type="ARBA" id="ARBA00023136"/>
    </source>
</evidence>
<reference evidence="8 9" key="1">
    <citation type="submission" date="2018-03" db="EMBL/GenBank/DDBJ databases">
        <title>Genomic Encyclopedia of Archaeal and Bacterial Type Strains, Phase II (KMG-II): from individual species to whole genera.</title>
        <authorList>
            <person name="Goeker M."/>
        </authorList>
    </citation>
    <scope>NUCLEOTIDE SEQUENCE [LARGE SCALE GENOMIC DNA]</scope>
    <source>
        <strain evidence="8 9">DSM 45601</strain>
    </source>
</reference>
<dbReference type="Gene3D" id="3.30.450.330">
    <property type="match status" value="1"/>
</dbReference>
<dbReference type="Gene3D" id="3.90.1310.10">
    <property type="entry name" value="Penicillin-binding protein 2a (Domain 2)"/>
    <property type="match status" value="1"/>
</dbReference>
<keyword evidence="9" id="KW-1185">Reference proteome</keyword>
<dbReference type="InterPro" id="IPR012338">
    <property type="entry name" value="Beta-lactam/transpept-like"/>
</dbReference>
<dbReference type="RefSeq" id="WP_106245635.1">
    <property type="nucleotide sequence ID" value="NZ_PVZC01000004.1"/>
</dbReference>
<evidence type="ECO:0000256" key="5">
    <source>
        <dbReference type="SAM" id="Phobius"/>
    </source>
</evidence>
<evidence type="ECO:0000256" key="2">
    <source>
        <dbReference type="ARBA" id="ARBA00007171"/>
    </source>
</evidence>
<feature type="compositionally biased region" description="Low complexity" evidence="4">
    <location>
        <begin position="28"/>
        <end position="42"/>
    </location>
</feature>
<dbReference type="PANTHER" id="PTHR30627:SF1">
    <property type="entry name" value="PEPTIDOGLYCAN D,D-TRANSPEPTIDASE FTSI"/>
    <property type="match status" value="1"/>
</dbReference>
<evidence type="ECO:0000313" key="9">
    <source>
        <dbReference type="Proteomes" id="UP000237846"/>
    </source>
</evidence>
<feature type="region of interest" description="Disordered" evidence="4">
    <location>
        <begin position="1"/>
        <end position="79"/>
    </location>
</feature>
<dbReference type="GO" id="GO:0071555">
    <property type="term" value="P:cell wall organization"/>
    <property type="evidence" value="ECO:0007669"/>
    <property type="project" value="TreeGrafter"/>
</dbReference>
<comment type="similarity">
    <text evidence="2">Belongs to the transpeptidase family.</text>
</comment>
<dbReference type="Pfam" id="PF03717">
    <property type="entry name" value="PBP_dimer"/>
    <property type="match status" value="1"/>
</dbReference>
<dbReference type="EMBL" id="PVZC01000004">
    <property type="protein sequence ID" value="PRX98482.1"/>
    <property type="molecule type" value="Genomic_DNA"/>
</dbReference>
<dbReference type="InterPro" id="IPR036138">
    <property type="entry name" value="PBP_dimer_sf"/>
</dbReference>
<feature type="domain" description="Penicillin-binding protein dimerisation" evidence="7">
    <location>
        <begin position="142"/>
        <end position="283"/>
    </location>
</feature>
<evidence type="ECO:0000259" key="7">
    <source>
        <dbReference type="Pfam" id="PF03717"/>
    </source>
</evidence>
<comment type="caution">
    <text evidence="8">The sequence shown here is derived from an EMBL/GenBank/DDBJ whole genome shotgun (WGS) entry which is preliminary data.</text>
</comment>
<evidence type="ECO:0000259" key="6">
    <source>
        <dbReference type="Pfam" id="PF00905"/>
    </source>
</evidence>
<feature type="compositionally biased region" description="Gly residues" evidence="4">
    <location>
        <begin position="10"/>
        <end position="19"/>
    </location>
</feature>
<dbReference type="SUPFAM" id="SSF56601">
    <property type="entry name" value="beta-lactamase/transpeptidase-like"/>
    <property type="match status" value="1"/>
</dbReference>
<dbReference type="PANTHER" id="PTHR30627">
    <property type="entry name" value="PEPTIDOGLYCAN D,D-TRANSPEPTIDASE"/>
    <property type="match status" value="1"/>
</dbReference>
<protein>
    <submittedName>
        <fullName evidence="8">Peptidoglycan synthetase FtsI</fullName>
    </submittedName>
</protein>
<dbReference type="Pfam" id="PF00905">
    <property type="entry name" value="Transpeptidase"/>
    <property type="match status" value="1"/>
</dbReference>
<dbReference type="GO" id="GO:0008658">
    <property type="term" value="F:penicillin binding"/>
    <property type="evidence" value="ECO:0007669"/>
    <property type="project" value="InterPro"/>
</dbReference>
<dbReference type="GO" id="GO:0005886">
    <property type="term" value="C:plasma membrane"/>
    <property type="evidence" value="ECO:0007669"/>
    <property type="project" value="TreeGrafter"/>
</dbReference>
<dbReference type="Gene3D" id="3.40.710.10">
    <property type="entry name" value="DD-peptidase/beta-lactamase superfamily"/>
    <property type="match status" value="1"/>
</dbReference>
<dbReference type="InterPro" id="IPR005311">
    <property type="entry name" value="PBP_dimer"/>
</dbReference>
<dbReference type="AlphaFoldDB" id="A0A2T0Q3V8"/>
<evidence type="ECO:0000256" key="1">
    <source>
        <dbReference type="ARBA" id="ARBA00004370"/>
    </source>
</evidence>
<feature type="transmembrane region" description="Helical" evidence="5">
    <location>
        <begin position="99"/>
        <end position="118"/>
    </location>
</feature>
<feature type="domain" description="Penicillin-binding protein transpeptidase" evidence="6">
    <location>
        <begin position="332"/>
        <end position="640"/>
    </location>
</feature>
<evidence type="ECO:0000313" key="8">
    <source>
        <dbReference type="EMBL" id="PRX98482.1"/>
    </source>
</evidence>
<proteinExistence type="inferred from homology"/>
<dbReference type="OrthoDB" id="9789078at2"/>
<sequence>MTGPRDPRRPGGGPGGASGGRRSRPQPRGRATPAAGRPRTGTNRAAGRPNPPRTPRGDAASERERPRPTPGERAVGTAGAALRAALRRPFRRGNPKRRLNAGILCMVVVLLIFGARLVQIQGFEAAAYAQKAEESRLQDTQIPAMRGDITDAEGNPLAMTVETRTVFVDPTRVLPEERAAVIELLATELGRPVEEITEHVDAAPSQYQVVARDVPTEQAERILEHDLGGIATERDFQRRYPNGEVAANLVGFVGADGSGLEGLEYSLEDTLAGTPGEQRVEIADGVPIPMAGGLVREPVPGGDVRLTLDRDIQWHAQNALAQQVEELGASSGSVVVMDLDQRLLALANYPTYNLDDVEASTPEQRRNGAVADTFEPGSTNKVITAAAALEEGLITPETEFTVPYSITRHGSTFSDSSFHPTENLTATGIMAHSSNTGTVQIAEEVGAETLHSYLTDFGFAQETGLGLPGESPGVLHPVEDWWGTSLATISYGQGLSVNAVQAASVYATVANGGVRVQPSIVAGATGPDGRFRSAPAPEERRVISEETADQLAYMLESVTTDEGTAPQAQIPGYRVAGKTGTAQRVNPETGSYEDGGHTSTFVGFAPADDPQVVVQVVIHDPPAEDPYGGPVAGPVFNDVMSFALQTLQVPPTETEAPDFQIYGGE</sequence>
<gene>
    <name evidence="8" type="ORF">CLV72_10459</name>
</gene>
<feature type="compositionally biased region" description="Basic and acidic residues" evidence="4">
    <location>
        <begin position="55"/>
        <end position="67"/>
    </location>
</feature>
<evidence type="ECO:0000256" key="4">
    <source>
        <dbReference type="SAM" id="MobiDB-lite"/>
    </source>
</evidence>
<accession>A0A2T0Q3V8</accession>
<dbReference type="SUPFAM" id="SSF56519">
    <property type="entry name" value="Penicillin binding protein dimerisation domain"/>
    <property type="match status" value="1"/>
</dbReference>
<keyword evidence="5" id="KW-0812">Transmembrane</keyword>
<name>A0A2T0Q3V8_9ACTN</name>
<dbReference type="InterPro" id="IPR050515">
    <property type="entry name" value="Beta-lactam/transpept"/>
</dbReference>
<dbReference type="InterPro" id="IPR001460">
    <property type="entry name" value="PCN-bd_Tpept"/>
</dbReference>
<keyword evidence="5" id="KW-1133">Transmembrane helix</keyword>
<keyword evidence="3 5" id="KW-0472">Membrane</keyword>